<proteinExistence type="predicted"/>
<reference evidence="4" key="1">
    <citation type="submission" date="2016-03" db="EMBL/GenBank/DDBJ databases">
        <authorList>
            <person name="Ploux O."/>
        </authorList>
    </citation>
    <scope>NUCLEOTIDE SEQUENCE [LARGE SCALE GENOMIC DNA]</scope>
    <source>
        <strain evidence="4">UK7</strain>
    </source>
</reference>
<feature type="domain" description="Ecp2 effector protein-like" evidence="2">
    <location>
        <begin position="78"/>
        <end position="173"/>
    </location>
</feature>
<dbReference type="Pfam" id="PF14856">
    <property type="entry name" value="Hce2"/>
    <property type="match status" value="1"/>
</dbReference>
<dbReference type="InterPro" id="IPR029226">
    <property type="entry name" value="Ecp2-like"/>
</dbReference>
<accession>A0A1E1LGH2</accession>
<gene>
    <name evidence="3" type="ORF">RCO7_03731</name>
</gene>
<dbReference type="EMBL" id="FJUW01000051">
    <property type="protein sequence ID" value="CZT09640.1"/>
    <property type="molecule type" value="Genomic_DNA"/>
</dbReference>
<dbReference type="InParanoid" id="A0A1E1LGH2"/>
<name>A0A1E1LGH2_9HELO</name>
<evidence type="ECO:0000313" key="4">
    <source>
        <dbReference type="Proteomes" id="UP000178129"/>
    </source>
</evidence>
<sequence>MITPRILCLSALALIPLAVAAPSPAPFTAANADQNWTPVDFKGHTIYINNAAIIGSAENRAIKAFRGVFGNVGPDSDTCQDSSFDPHPAPFANTADCQIISDWAATVNTFWEVWGNTDDLHPIVRSGNCVFISGTKNVSGTWIGSTDIKEIISAALTKLQYNGNVAAQGEMPCDNGGLRVLGQSKVRWAIKQY</sequence>
<evidence type="ECO:0000313" key="3">
    <source>
        <dbReference type="EMBL" id="CZT09640.1"/>
    </source>
</evidence>
<dbReference type="Proteomes" id="UP000178129">
    <property type="component" value="Unassembled WGS sequence"/>
</dbReference>
<evidence type="ECO:0000256" key="1">
    <source>
        <dbReference type="SAM" id="SignalP"/>
    </source>
</evidence>
<keyword evidence="4" id="KW-1185">Reference proteome</keyword>
<feature type="signal peptide" evidence="1">
    <location>
        <begin position="1"/>
        <end position="20"/>
    </location>
</feature>
<keyword evidence="1" id="KW-0732">Signal</keyword>
<dbReference type="AlphaFoldDB" id="A0A1E1LGH2"/>
<protein>
    <recommendedName>
        <fullName evidence="2">Ecp2 effector protein-like domain-containing protein</fullName>
    </recommendedName>
</protein>
<comment type="caution">
    <text evidence="3">The sequence shown here is derived from an EMBL/GenBank/DDBJ whole genome shotgun (WGS) entry which is preliminary data.</text>
</comment>
<evidence type="ECO:0000259" key="2">
    <source>
        <dbReference type="Pfam" id="PF14856"/>
    </source>
</evidence>
<feature type="chain" id="PRO_5009447141" description="Ecp2 effector protein-like domain-containing protein" evidence="1">
    <location>
        <begin position="21"/>
        <end position="193"/>
    </location>
</feature>
<organism evidence="3 4">
    <name type="scientific">Rhynchosporium graminicola</name>
    <dbReference type="NCBI Taxonomy" id="2792576"/>
    <lineage>
        <taxon>Eukaryota</taxon>
        <taxon>Fungi</taxon>
        <taxon>Dikarya</taxon>
        <taxon>Ascomycota</taxon>
        <taxon>Pezizomycotina</taxon>
        <taxon>Leotiomycetes</taxon>
        <taxon>Helotiales</taxon>
        <taxon>Ploettnerulaceae</taxon>
        <taxon>Rhynchosporium</taxon>
    </lineage>
</organism>